<dbReference type="Proteomes" id="UP001190700">
    <property type="component" value="Unassembled WGS sequence"/>
</dbReference>
<dbReference type="InterPro" id="IPR002048">
    <property type="entry name" value="EF_hand_dom"/>
</dbReference>
<gene>
    <name evidence="4" type="ORF">CYMTET_41642</name>
</gene>
<keyword evidence="2" id="KW-0732">Signal</keyword>
<dbReference type="AlphaFoldDB" id="A0AAE0C5S5"/>
<dbReference type="Gene3D" id="2.160.20.10">
    <property type="entry name" value="Single-stranded right-handed beta-helix, Pectin lyase-like"/>
    <property type="match status" value="1"/>
</dbReference>
<dbReference type="InterPro" id="IPR011050">
    <property type="entry name" value="Pectin_lyase_fold/virulence"/>
</dbReference>
<proteinExistence type="predicted"/>
<evidence type="ECO:0000313" key="5">
    <source>
        <dbReference type="Proteomes" id="UP001190700"/>
    </source>
</evidence>
<dbReference type="SUPFAM" id="SSF51126">
    <property type="entry name" value="Pectin lyase-like"/>
    <property type="match status" value="1"/>
</dbReference>
<dbReference type="Pfam" id="PF13229">
    <property type="entry name" value="Beta_helix"/>
    <property type="match status" value="1"/>
</dbReference>
<dbReference type="PROSITE" id="PS00018">
    <property type="entry name" value="EF_HAND_1"/>
    <property type="match status" value="1"/>
</dbReference>
<dbReference type="InterPro" id="IPR012334">
    <property type="entry name" value="Pectin_lyas_fold"/>
</dbReference>
<reference evidence="4 5" key="1">
    <citation type="journal article" date="2015" name="Genome Biol. Evol.">
        <title>Comparative Genomics of a Bacterivorous Green Alga Reveals Evolutionary Causalities and Consequences of Phago-Mixotrophic Mode of Nutrition.</title>
        <authorList>
            <person name="Burns J.A."/>
            <person name="Paasch A."/>
            <person name="Narechania A."/>
            <person name="Kim E."/>
        </authorList>
    </citation>
    <scope>NUCLEOTIDE SEQUENCE [LARGE SCALE GENOMIC DNA]</scope>
    <source>
        <strain evidence="4 5">PLY_AMNH</strain>
    </source>
</reference>
<evidence type="ECO:0000259" key="3">
    <source>
        <dbReference type="PROSITE" id="PS50222"/>
    </source>
</evidence>
<keyword evidence="5" id="KW-1185">Reference proteome</keyword>
<comment type="caution">
    <text evidence="4">The sequence shown here is derived from an EMBL/GenBank/DDBJ whole genome shotgun (WGS) entry which is preliminary data.</text>
</comment>
<dbReference type="InterPro" id="IPR018247">
    <property type="entry name" value="EF_Hand_1_Ca_BS"/>
</dbReference>
<evidence type="ECO:0000313" key="4">
    <source>
        <dbReference type="EMBL" id="KAK3248912.1"/>
    </source>
</evidence>
<protein>
    <recommendedName>
        <fullName evidence="1">Probable pectate lyase C</fullName>
    </recommendedName>
</protein>
<evidence type="ECO:0000256" key="1">
    <source>
        <dbReference type="ARBA" id="ARBA00016512"/>
    </source>
</evidence>
<organism evidence="4 5">
    <name type="scientific">Cymbomonas tetramitiformis</name>
    <dbReference type="NCBI Taxonomy" id="36881"/>
    <lineage>
        <taxon>Eukaryota</taxon>
        <taxon>Viridiplantae</taxon>
        <taxon>Chlorophyta</taxon>
        <taxon>Pyramimonadophyceae</taxon>
        <taxon>Pyramimonadales</taxon>
        <taxon>Pyramimonadaceae</taxon>
        <taxon>Cymbomonas</taxon>
    </lineage>
</organism>
<feature type="domain" description="EF-hand" evidence="3">
    <location>
        <begin position="49"/>
        <end position="75"/>
    </location>
</feature>
<feature type="chain" id="PRO_5041941207" description="Probable pectate lyase C" evidence="2">
    <location>
        <begin position="42"/>
        <end position="432"/>
    </location>
</feature>
<dbReference type="InterPro" id="IPR039448">
    <property type="entry name" value="Beta_helix"/>
</dbReference>
<dbReference type="EMBL" id="LGRX02027705">
    <property type="protein sequence ID" value="KAK3248912.1"/>
    <property type="molecule type" value="Genomic_DNA"/>
</dbReference>
<feature type="signal peptide" evidence="2">
    <location>
        <begin position="1"/>
        <end position="41"/>
    </location>
</feature>
<accession>A0AAE0C5S5</accession>
<dbReference type="PROSITE" id="PS50222">
    <property type="entry name" value="EF_HAND_2"/>
    <property type="match status" value="1"/>
</dbReference>
<sequence>MNKFELPLLTTPRVRFSAASQDTRYWYWALLLLTFAHLVEAQPLQFPSFEQLDFDGDGVVTNLEYKLAINRAQAARDTSAAPPHVLPQLDRRGLQQLPAFWPPMSQPPLNTNPEFEIPEGADELTAFMQDINVNEVTLTKDMALDSALPVLTTPFTIQGVCHLDSNRGYCLIDARRRFRVLQVARSGALTLRAVHLTNGFLHKNVTAPRFGAGLLVTDGAQAIVEDCVISNCLLEGAVGGTGVAVGYGGSLYMIRTTVRDNTLISSMGGAGICILDSYAVILNSSMVGNRILDAVGGSGLVVAGNGVEQNQTFAGGSSVTVSGCLISENLSEDTLGGGGVGIVPFMSNSSMQVSFLDTAIHNNVLNYSTNTLENSMYGAGLFAMGSDTGKTSVLMNNCSVRDHYCSFGCEGAGIMLWVNAEVVVQHSVLTNK</sequence>
<name>A0AAE0C5S5_9CHLO</name>
<evidence type="ECO:0000256" key="2">
    <source>
        <dbReference type="SAM" id="SignalP"/>
    </source>
</evidence>
<dbReference type="GO" id="GO:0005509">
    <property type="term" value="F:calcium ion binding"/>
    <property type="evidence" value="ECO:0007669"/>
    <property type="project" value="InterPro"/>
</dbReference>